<keyword evidence="2" id="KW-1133">Transmembrane helix</keyword>
<gene>
    <name evidence="3" type="ORF">JM64_01900</name>
</gene>
<dbReference type="Proteomes" id="UP000077096">
    <property type="component" value="Chromosome"/>
</dbReference>
<dbReference type="InterPro" id="IPR032602">
    <property type="entry name" value="DUF4899"/>
</dbReference>
<accession>A0A172T1M4</accession>
<protein>
    <recommendedName>
        <fullName evidence="5">DUF4899 domain-containing protein</fullName>
    </recommendedName>
</protein>
<keyword evidence="1" id="KW-0175">Coiled coil</keyword>
<evidence type="ECO:0000256" key="2">
    <source>
        <dbReference type="SAM" id="Phobius"/>
    </source>
</evidence>
<dbReference type="Pfam" id="PF16240">
    <property type="entry name" value="DUF4899"/>
    <property type="match status" value="1"/>
</dbReference>
<keyword evidence="2" id="KW-0812">Transmembrane</keyword>
<dbReference type="EMBL" id="CP011393">
    <property type="protein sequence ID" value="ANE40890.1"/>
    <property type="molecule type" value="Genomic_DNA"/>
</dbReference>
<evidence type="ECO:0000313" key="3">
    <source>
        <dbReference type="EMBL" id="ANE40890.1"/>
    </source>
</evidence>
<sequence length="328" mass="37378">MDLYFIKVRARSKGTAEEIVGYFFGKTNGAPDFDFLVVPFRYSELIDDITLEEDLREFKEKLEKAKQKVKELSGVYDVTIAFLAYLNNMMNRRGKIPLGIEFSTAIKENDIEVLKVIIGDLLEEWSPKMEVLVKAQGMLLEEYSAYTFLTMQEDFSDENVTRAYTRPDVADLPEVFPVIDPINGSSIVQFDVGDKIPVVILNPGKYEKQIREKFPNFDKDKLSIEATLLSKELVRVKGGNLYLIKVELKDGLVAKSLVSPALKILSDETYFAKKKKQREYEPKQTHEKYPKTIKVEIPSTTGTELLISLMTTLLITGALLIIVYLFSK</sequence>
<reference evidence="3 4" key="1">
    <citation type="submission" date="2014-08" db="EMBL/GenBank/DDBJ databases">
        <title>Fervidobacterium pennivorans DYC genome.</title>
        <authorList>
            <person name="Wushke S."/>
        </authorList>
    </citation>
    <scope>NUCLEOTIDE SEQUENCE [LARGE SCALE GENOMIC DNA]</scope>
    <source>
        <strain evidence="3 4">DYC</strain>
    </source>
</reference>
<name>A0A172T1M4_FERPE</name>
<proteinExistence type="predicted"/>
<dbReference type="PATRIC" id="fig|93466.3.peg.432"/>
<keyword evidence="2" id="KW-0472">Membrane</keyword>
<organism evidence="3 4">
    <name type="scientific">Fervidobacterium pennivorans</name>
    <dbReference type="NCBI Taxonomy" id="93466"/>
    <lineage>
        <taxon>Bacteria</taxon>
        <taxon>Thermotogati</taxon>
        <taxon>Thermotogota</taxon>
        <taxon>Thermotogae</taxon>
        <taxon>Thermotogales</taxon>
        <taxon>Fervidobacteriaceae</taxon>
        <taxon>Fervidobacterium</taxon>
    </lineage>
</organism>
<feature type="transmembrane region" description="Helical" evidence="2">
    <location>
        <begin position="305"/>
        <end position="326"/>
    </location>
</feature>
<evidence type="ECO:0008006" key="5">
    <source>
        <dbReference type="Google" id="ProtNLM"/>
    </source>
</evidence>
<dbReference type="AlphaFoldDB" id="A0A172T1M4"/>
<dbReference type="KEGG" id="fng:JM64_01900"/>
<evidence type="ECO:0000256" key="1">
    <source>
        <dbReference type="SAM" id="Coils"/>
    </source>
</evidence>
<feature type="coiled-coil region" evidence="1">
    <location>
        <begin position="48"/>
        <end position="75"/>
    </location>
</feature>
<dbReference type="OrthoDB" id="43284at2"/>
<evidence type="ECO:0000313" key="4">
    <source>
        <dbReference type="Proteomes" id="UP000077096"/>
    </source>
</evidence>